<keyword evidence="8" id="KW-0472">Membrane</keyword>
<accession>A0ABT5S133</accession>
<organism evidence="11 12">
    <name type="scientific">Acidovorax benzenivorans</name>
    <dbReference type="NCBI Taxonomy" id="2987520"/>
    <lineage>
        <taxon>Bacteria</taxon>
        <taxon>Pseudomonadati</taxon>
        <taxon>Pseudomonadota</taxon>
        <taxon>Betaproteobacteria</taxon>
        <taxon>Burkholderiales</taxon>
        <taxon>Comamonadaceae</taxon>
        <taxon>Acidovorax</taxon>
    </lineage>
</organism>
<dbReference type="InterPro" id="IPR050557">
    <property type="entry name" value="RTX_toxin/Mannuronan_C5-epim"/>
</dbReference>
<reference evidence="11" key="1">
    <citation type="submission" date="2022-10" db="EMBL/GenBank/DDBJ databases">
        <title>Description of microaerobic benzene degrading bacteria.</title>
        <authorList>
            <person name="Bedics A."/>
            <person name="Tancsics A."/>
            <person name="Banerjee S."/>
        </authorList>
    </citation>
    <scope>NUCLEOTIDE SEQUENCE</scope>
    <source>
        <strain evidence="11">D2M1</strain>
    </source>
</reference>
<feature type="compositionally biased region" description="Gly residues" evidence="9">
    <location>
        <begin position="865"/>
        <end position="876"/>
    </location>
</feature>
<evidence type="ECO:0000256" key="3">
    <source>
        <dbReference type="ARBA" id="ARBA00009490"/>
    </source>
</evidence>
<keyword evidence="7" id="KW-0843">Virulence</keyword>
<dbReference type="CDD" id="cd04277">
    <property type="entry name" value="ZnMc_serralysin_like"/>
    <property type="match status" value="1"/>
</dbReference>
<feature type="domain" description="Peptidase metallopeptidase" evidence="10">
    <location>
        <begin position="87"/>
        <end position="242"/>
    </location>
</feature>
<dbReference type="SMART" id="SM00235">
    <property type="entry name" value="ZnMc"/>
    <property type="match status" value="1"/>
</dbReference>
<dbReference type="InterPro" id="IPR018511">
    <property type="entry name" value="Hemolysin-typ_Ca-bd_CS"/>
</dbReference>
<dbReference type="PROSITE" id="PS00330">
    <property type="entry name" value="HEMOLYSIN_CALCIUM"/>
    <property type="match status" value="6"/>
</dbReference>
<comment type="similarity">
    <text evidence="3">Belongs to the peptidase M10B family.</text>
</comment>
<evidence type="ECO:0000256" key="8">
    <source>
        <dbReference type="ARBA" id="ARBA00023136"/>
    </source>
</evidence>
<feature type="non-terminal residue" evidence="11">
    <location>
        <position position="876"/>
    </location>
</feature>
<feature type="region of interest" description="Disordered" evidence="9">
    <location>
        <begin position="856"/>
        <end position="876"/>
    </location>
</feature>
<dbReference type="SUPFAM" id="SSF55486">
    <property type="entry name" value="Metalloproteases ('zincins'), catalytic domain"/>
    <property type="match status" value="1"/>
</dbReference>
<proteinExistence type="inferred from homology"/>
<comment type="caution">
    <text evidence="11">The sequence shown here is derived from an EMBL/GenBank/DDBJ whole genome shotgun (WGS) entry which is preliminary data.</text>
</comment>
<keyword evidence="6" id="KW-0677">Repeat</keyword>
<dbReference type="InterPro" id="IPR034033">
    <property type="entry name" value="Serralysin-like"/>
</dbReference>
<evidence type="ECO:0000313" key="12">
    <source>
        <dbReference type="Proteomes" id="UP001148932"/>
    </source>
</evidence>
<dbReference type="InterPro" id="IPR001343">
    <property type="entry name" value="Hemolysn_Ca-bd"/>
</dbReference>
<keyword evidence="12" id="KW-1185">Reference proteome</keyword>
<sequence length="876" mass="88766">MSSPSPSLQYVPLYPTDNDDALTALKSEESWFGQSFSGGGNGIGASVLGVYQFDPSTDIGNFTVQGLSVRNLAGGVKWGIEGLESGASLTYSFLVQGVSLYEEDEGNSAITSSFSAAQKAAAQTAMQKYANIANLTFTQVTDTATSAGDIRWGNSDMPPTAWAYFPSTSGAGGNIWFGTAYSDYQNPVVGGYGYHTFIHELGHAMGLNHPHTSTANTPVPGHDVLQYSIMSYRGYVGQTLGSGYSLSYFPTTPMIDDVAALQAIYGANMTYKATNTVYSWGAGAQIFETIWDAGGIDHIDASNQTQSAIINLRPGTLSSIGASIWNGSFYMRDTLGIAYGAVIENATGTGYSDIIYGNSAANSLAGGAGNDTLDGGQGNDTLSGGAGTDTIVLAGARNAYGVTMSTSAEVVLTGNGQMVTARDAEQFQFADGTQTLSELLGNTPTSGPDQITGTADADAINALAGNDRVLGLDGNDTLIGGTGNDTLEGGAGDDTYEVDVTADVIVETADNGTDLVRVHLASGVFTLTDNLERAIVTSAAAVGITGNGLANLLTGNAGANTLTGAEGNDTLDGGAGGDRLVGGAGDDRYIVNMASDVIVEAASEGVDRVQVSFTTTGTYVLSANVENATVVNALNVNLTGNAESNLLTGGDGVNLLSGLAGNDTLVGGLGKDTLDGGTGDDTGILLGNPGDYTVSRTATDVILTRTGQIVTTRGVENFVFDGAVTRTLAQLLGNSISAFADTVTGTTGDDTINGQAGNDSIIGLDGNDTLIGGTGNDTLEGGAGDDTYEVDVTADVIVETTDNGTDLVRVNLASGTYTLSAHLENAIVTSTASAGITGNGLANLLTGNAGANTLTGAEGNDTLDGGAGGDRLVGGA</sequence>
<dbReference type="RefSeq" id="WP_274112265.1">
    <property type="nucleotide sequence ID" value="NZ_JAPCKI010000010.1"/>
</dbReference>
<evidence type="ECO:0000256" key="1">
    <source>
        <dbReference type="ARBA" id="ARBA00004370"/>
    </source>
</evidence>
<dbReference type="Pfam" id="PF13688">
    <property type="entry name" value="Reprolysin_5"/>
    <property type="match status" value="1"/>
</dbReference>
<dbReference type="PANTHER" id="PTHR38340:SF1">
    <property type="entry name" value="S-LAYER PROTEIN"/>
    <property type="match status" value="1"/>
</dbReference>
<dbReference type="EMBL" id="JAPCKI010000010">
    <property type="protein sequence ID" value="MDD2179151.1"/>
    <property type="molecule type" value="Genomic_DNA"/>
</dbReference>
<dbReference type="Proteomes" id="UP001148932">
    <property type="component" value="Unassembled WGS sequence"/>
</dbReference>
<dbReference type="PANTHER" id="PTHR38340">
    <property type="entry name" value="S-LAYER PROTEIN"/>
    <property type="match status" value="1"/>
</dbReference>
<evidence type="ECO:0000256" key="4">
    <source>
        <dbReference type="ARBA" id="ARBA00022525"/>
    </source>
</evidence>
<comment type="subcellular location">
    <subcellularLocation>
        <location evidence="1">Membrane</location>
    </subcellularLocation>
    <subcellularLocation>
        <location evidence="2">Secreted</location>
    </subcellularLocation>
</comment>
<evidence type="ECO:0000256" key="7">
    <source>
        <dbReference type="ARBA" id="ARBA00023026"/>
    </source>
</evidence>
<evidence type="ECO:0000256" key="6">
    <source>
        <dbReference type="ARBA" id="ARBA00022737"/>
    </source>
</evidence>
<dbReference type="InterPro" id="IPR003995">
    <property type="entry name" value="RTX_toxin_determinant-A"/>
</dbReference>
<keyword evidence="5" id="KW-0800">Toxin</keyword>
<dbReference type="PRINTS" id="PR01488">
    <property type="entry name" value="RTXTOXINA"/>
</dbReference>
<keyword evidence="4" id="KW-0964">Secreted</keyword>
<evidence type="ECO:0000313" key="11">
    <source>
        <dbReference type="EMBL" id="MDD2179151.1"/>
    </source>
</evidence>
<protein>
    <submittedName>
        <fullName evidence="11">M10 family metallopeptidase C-terminal domain-containing protein</fullName>
    </submittedName>
</protein>
<evidence type="ECO:0000256" key="9">
    <source>
        <dbReference type="SAM" id="MobiDB-lite"/>
    </source>
</evidence>
<dbReference type="InterPro" id="IPR006026">
    <property type="entry name" value="Peptidase_Metallo"/>
</dbReference>
<evidence type="ECO:0000259" key="10">
    <source>
        <dbReference type="SMART" id="SM00235"/>
    </source>
</evidence>
<name>A0ABT5S133_9BURK</name>
<evidence type="ECO:0000256" key="5">
    <source>
        <dbReference type="ARBA" id="ARBA00022656"/>
    </source>
</evidence>
<gene>
    <name evidence="11" type="ORF">OIN59_17065</name>
</gene>
<dbReference type="SUPFAM" id="SSF51120">
    <property type="entry name" value="beta-Roll"/>
    <property type="match status" value="6"/>
</dbReference>
<dbReference type="Gene3D" id="2.150.10.10">
    <property type="entry name" value="Serralysin-like metalloprotease, C-terminal"/>
    <property type="match status" value="3"/>
</dbReference>
<evidence type="ECO:0000256" key="2">
    <source>
        <dbReference type="ARBA" id="ARBA00004613"/>
    </source>
</evidence>
<dbReference type="Pfam" id="PF00353">
    <property type="entry name" value="HemolysinCabind"/>
    <property type="match status" value="6"/>
</dbReference>
<dbReference type="InterPro" id="IPR024079">
    <property type="entry name" value="MetalloPept_cat_dom_sf"/>
</dbReference>
<dbReference type="PRINTS" id="PR00313">
    <property type="entry name" value="CABNDNGRPT"/>
</dbReference>
<dbReference type="Gene3D" id="3.40.390.10">
    <property type="entry name" value="Collagenase (Catalytic Domain)"/>
    <property type="match status" value="1"/>
</dbReference>
<dbReference type="InterPro" id="IPR011049">
    <property type="entry name" value="Serralysin-like_metalloprot_C"/>
</dbReference>